<dbReference type="AlphaFoldDB" id="A0A1X0Q8Y0"/>
<dbReference type="VEuPathDB" id="MicrosporidiaDB:HERIO_2773"/>
<sequence length="68" mass="7563">MLVLFPVLTLIPLQSTLAAPCLPVFDLVIVPTFINVKFSLSKFVKNSSFGFNSVPDIFFKLTIKFKGI</sequence>
<keyword evidence="1" id="KW-0732">Signal</keyword>
<keyword evidence="3" id="KW-1185">Reference proteome</keyword>
<dbReference type="EMBL" id="LVKB01000114">
    <property type="protein sequence ID" value="ORD96226.1"/>
    <property type="molecule type" value="Genomic_DNA"/>
</dbReference>
<evidence type="ECO:0000313" key="3">
    <source>
        <dbReference type="Proteomes" id="UP000192356"/>
    </source>
</evidence>
<feature type="chain" id="PRO_5012439467" evidence="1">
    <location>
        <begin position="19"/>
        <end position="68"/>
    </location>
</feature>
<dbReference type="VEuPathDB" id="MicrosporidiaDB:A0H76_3021"/>
<protein>
    <submittedName>
        <fullName evidence="2">Uncharacterized protein</fullName>
    </submittedName>
</protein>
<dbReference type="Proteomes" id="UP000192356">
    <property type="component" value="Unassembled WGS sequence"/>
</dbReference>
<proteinExistence type="predicted"/>
<evidence type="ECO:0000256" key="1">
    <source>
        <dbReference type="SAM" id="SignalP"/>
    </source>
</evidence>
<evidence type="ECO:0000313" key="2">
    <source>
        <dbReference type="EMBL" id="ORD96226.1"/>
    </source>
</evidence>
<organism evidence="2 3">
    <name type="scientific">Hepatospora eriocheir</name>
    <dbReference type="NCBI Taxonomy" id="1081669"/>
    <lineage>
        <taxon>Eukaryota</taxon>
        <taxon>Fungi</taxon>
        <taxon>Fungi incertae sedis</taxon>
        <taxon>Microsporidia</taxon>
        <taxon>Hepatosporidae</taxon>
        <taxon>Hepatospora</taxon>
    </lineage>
</organism>
<name>A0A1X0Q8Y0_9MICR</name>
<gene>
    <name evidence="2" type="ORF">HERIO_2773</name>
</gene>
<accession>A0A1X0Q8Y0</accession>
<comment type="caution">
    <text evidence="2">The sequence shown here is derived from an EMBL/GenBank/DDBJ whole genome shotgun (WGS) entry which is preliminary data.</text>
</comment>
<reference evidence="2 3" key="1">
    <citation type="journal article" date="2017" name="Environ. Microbiol.">
        <title>Decay of the glycolytic pathway and adaptation to intranuclear parasitism within Enterocytozoonidae microsporidia.</title>
        <authorList>
            <person name="Wiredu Boakye D."/>
            <person name="Jaroenlak P."/>
            <person name="Prachumwat A."/>
            <person name="Williams T.A."/>
            <person name="Bateman K.S."/>
            <person name="Itsathitphaisarn O."/>
            <person name="Sritunyalucksana K."/>
            <person name="Paszkiewicz K.H."/>
            <person name="Moore K.A."/>
            <person name="Stentiford G.D."/>
            <person name="Williams B.A."/>
        </authorList>
    </citation>
    <scope>NUCLEOTIDE SEQUENCE [LARGE SCALE GENOMIC DNA]</scope>
    <source>
        <strain evidence="2 3">GB1</strain>
    </source>
</reference>
<feature type="signal peptide" evidence="1">
    <location>
        <begin position="1"/>
        <end position="18"/>
    </location>
</feature>